<keyword evidence="3" id="KW-1185">Reference proteome</keyword>
<dbReference type="PANTHER" id="PTHR45527:SF1">
    <property type="entry name" value="FATTY ACID SYNTHASE"/>
    <property type="match status" value="1"/>
</dbReference>
<dbReference type="CDD" id="cd05930">
    <property type="entry name" value="A_NRPS"/>
    <property type="match status" value="1"/>
</dbReference>
<dbReference type="Gene3D" id="3.40.50.12780">
    <property type="entry name" value="N-terminal domain of ligase-like"/>
    <property type="match status" value="1"/>
</dbReference>
<dbReference type="InterPro" id="IPR020845">
    <property type="entry name" value="AMP-binding_CS"/>
</dbReference>
<dbReference type="InterPro" id="IPR042099">
    <property type="entry name" value="ANL_N_sf"/>
</dbReference>
<comment type="caution">
    <text evidence="2">The sequence shown here is derived from an EMBL/GenBank/DDBJ whole genome shotgun (WGS) entry which is preliminary data.</text>
</comment>
<dbReference type="PANTHER" id="PTHR45527">
    <property type="entry name" value="NONRIBOSOMAL PEPTIDE SYNTHETASE"/>
    <property type="match status" value="1"/>
</dbReference>
<dbReference type="PROSITE" id="PS00455">
    <property type="entry name" value="AMP_BINDING"/>
    <property type="match status" value="1"/>
</dbReference>
<dbReference type="InterPro" id="IPR000873">
    <property type="entry name" value="AMP-dep_synth/lig_dom"/>
</dbReference>
<proteinExistence type="predicted"/>
<organism evidence="2 3">
    <name type="scientific">Peptoniphilus olsenii</name>
    <dbReference type="NCBI Taxonomy" id="411570"/>
    <lineage>
        <taxon>Bacteria</taxon>
        <taxon>Bacillati</taxon>
        <taxon>Bacillota</taxon>
        <taxon>Tissierellia</taxon>
        <taxon>Tissierellales</taxon>
        <taxon>Peptoniphilaceae</taxon>
        <taxon>Peptoniphilus</taxon>
    </lineage>
</organism>
<dbReference type="RefSeq" id="WP_354369454.1">
    <property type="nucleotide sequence ID" value="NZ_JBEPMA010000020.1"/>
</dbReference>
<dbReference type="Proteomes" id="UP001549162">
    <property type="component" value="Unassembled WGS sequence"/>
</dbReference>
<evidence type="ECO:0000313" key="2">
    <source>
        <dbReference type="EMBL" id="MET3618293.1"/>
    </source>
</evidence>
<feature type="domain" description="AMP-dependent synthetase/ligase" evidence="1">
    <location>
        <begin position="11"/>
        <end position="349"/>
    </location>
</feature>
<name>A0ABV2JC00_9FIRM</name>
<reference evidence="2 3" key="1">
    <citation type="submission" date="2024-06" db="EMBL/GenBank/DDBJ databases">
        <title>Genomic Encyclopedia of Type Strains, Phase IV (KMG-IV): sequencing the most valuable type-strain genomes for metagenomic binning, comparative biology and taxonomic classification.</title>
        <authorList>
            <person name="Goeker M."/>
        </authorList>
    </citation>
    <scope>NUCLEOTIDE SEQUENCE [LARGE SCALE GENOMIC DNA]</scope>
    <source>
        <strain evidence="2 3">DSM 21460</strain>
    </source>
</reference>
<dbReference type="Gene3D" id="3.30.300.30">
    <property type="match status" value="1"/>
</dbReference>
<evidence type="ECO:0000313" key="3">
    <source>
        <dbReference type="Proteomes" id="UP001549162"/>
    </source>
</evidence>
<evidence type="ECO:0000259" key="1">
    <source>
        <dbReference type="Pfam" id="PF00501"/>
    </source>
</evidence>
<sequence>MLLTDKLDYLAATAPQNIALVDSDKEITFKELRDKSLFIAQVIHDKYKKTNSPIVVEVNRKVETVICFFAVLYSGNFYVPINNAEPKNRILDIINKVEAKIGIFHEKNIFTDIESIDYNFIDVSELNNIFNPHHFIIDVDPCYVLFTSGSTGKPKGVVISHKMVLDLIEWIVPTIAINDNLRIANQTPFFFDASVKEIALMLGSGATIYIMDTKLFMFPIKAVEFLNNNKINCILWSVSAINIMANSKVFDEVYPRYLKIVTFAGEALSASKLNYWQKFVNARYFNLYGPTEATVDACYYEVNRKFDNSEIIPIGKACDNMDLLILDGDKLSNEGELVIRGTAVSYGYYNDLAKTEKAFVQNPLNKSYPEKVYRTGDLVRLNKYGEIEFLARKDNQIKMHGYRIELGEIELAIASLDIDDVVCIYDDLKEIIVAIYSGKEHSKAEFRKHLKNLLPTYMIPSKFIHLYNLPKTQNTKLDRVKLKEQYINGEI</sequence>
<dbReference type="SUPFAM" id="SSF56801">
    <property type="entry name" value="Acetyl-CoA synthetase-like"/>
    <property type="match status" value="1"/>
</dbReference>
<dbReference type="EMBL" id="JBEPMA010000020">
    <property type="protein sequence ID" value="MET3618293.1"/>
    <property type="molecule type" value="Genomic_DNA"/>
</dbReference>
<protein>
    <submittedName>
        <fullName evidence="2">Amino acid adenylation domain-containing protein</fullName>
    </submittedName>
</protein>
<gene>
    <name evidence="2" type="ORF">ABID14_001931</name>
</gene>
<accession>A0ABV2JC00</accession>
<dbReference type="InterPro" id="IPR045851">
    <property type="entry name" value="AMP-bd_C_sf"/>
</dbReference>
<dbReference type="Pfam" id="PF00501">
    <property type="entry name" value="AMP-binding"/>
    <property type="match status" value="1"/>
</dbReference>